<proteinExistence type="predicted"/>
<dbReference type="SMART" id="SM00184">
    <property type="entry name" value="RING"/>
    <property type="match status" value="1"/>
</dbReference>
<name>A0ABQ8RUA5_FUSEQ</name>
<dbReference type="PROSITE" id="PS50089">
    <property type="entry name" value="ZF_RING_2"/>
    <property type="match status" value="1"/>
</dbReference>
<feature type="region of interest" description="Disordered" evidence="5">
    <location>
        <begin position="302"/>
        <end position="321"/>
    </location>
</feature>
<reference evidence="7" key="1">
    <citation type="submission" date="2022-09" db="EMBL/GenBank/DDBJ databases">
        <title>Fusarium specimens isolated from Avocado Roots.</title>
        <authorList>
            <person name="Stajich J."/>
            <person name="Roper C."/>
            <person name="Heimlech-Rivalta G."/>
        </authorList>
    </citation>
    <scope>NUCLEOTIDE SEQUENCE</scope>
    <source>
        <strain evidence="7">CF00095</strain>
    </source>
</reference>
<dbReference type="InterPro" id="IPR001841">
    <property type="entry name" value="Znf_RING"/>
</dbReference>
<feature type="domain" description="RING-type" evidence="6">
    <location>
        <begin position="32"/>
        <end position="93"/>
    </location>
</feature>
<keyword evidence="2 4" id="KW-0863">Zinc-finger</keyword>
<evidence type="ECO:0000256" key="2">
    <source>
        <dbReference type="ARBA" id="ARBA00022771"/>
    </source>
</evidence>
<evidence type="ECO:0000313" key="8">
    <source>
        <dbReference type="Proteomes" id="UP001152024"/>
    </source>
</evidence>
<evidence type="ECO:0000256" key="5">
    <source>
        <dbReference type="SAM" id="MobiDB-lite"/>
    </source>
</evidence>
<dbReference type="Proteomes" id="UP001152024">
    <property type="component" value="Unassembled WGS sequence"/>
</dbReference>
<keyword evidence="3" id="KW-0862">Zinc</keyword>
<dbReference type="Gene3D" id="3.30.40.10">
    <property type="entry name" value="Zinc/RING finger domain, C3HC4 (zinc finger)"/>
    <property type="match status" value="1"/>
</dbReference>
<comment type="caution">
    <text evidence="7">The sequence shown here is derived from an EMBL/GenBank/DDBJ whole genome shotgun (WGS) entry which is preliminary data.</text>
</comment>
<gene>
    <name evidence="7" type="ORF">NW768_000926</name>
</gene>
<dbReference type="SUPFAM" id="SSF57850">
    <property type="entry name" value="RING/U-box"/>
    <property type="match status" value="1"/>
</dbReference>
<evidence type="ECO:0000256" key="1">
    <source>
        <dbReference type="ARBA" id="ARBA00022723"/>
    </source>
</evidence>
<dbReference type="InterPro" id="IPR013083">
    <property type="entry name" value="Znf_RING/FYVE/PHD"/>
</dbReference>
<dbReference type="Pfam" id="PF00097">
    <property type="entry name" value="zf-C3HC4"/>
    <property type="match status" value="1"/>
</dbReference>
<keyword evidence="1" id="KW-0479">Metal-binding</keyword>
<dbReference type="EMBL" id="JAOQBH010000001">
    <property type="protein sequence ID" value="KAJ4141710.1"/>
    <property type="molecule type" value="Genomic_DNA"/>
</dbReference>
<sequence>MSSTLDYWPPIREAIATNNDPSQPDSKCQVRCPICLDDIAVTSFPPVPPREGDTPDIDPTQGEILLCGHVLCQACRTQNEQARGHERRCPMCRAELRCSDCGRPSKLMSIPKEGSSSTIPALAEGDDGSRCTDCNAQRWFDDMIRQGEWPNGLADLEPGFVPLFYHLAGKLEAQNYVITKGVVTQAFSNIVRDEFSTMVQKRAEAIYNRSVTTANPWFRNQPAATMNERTAPLVAGDEAMRRRTAHRQQLLQLLIDSYAEEISASNNTGPLSPEEAEVRHHAYRGIEFMELERRREHDMFENALGRGRSENDPADGDQPARTRRTHVFVHVFSGGADLNPGPRLPVNGMTQGDAMVDPLADMHHDDSLDIADVRLDDAMGTEANELPSLVDQFDLEEGEILEFQAAQSGLDAIHD</sequence>
<accession>A0ABQ8RUA5</accession>
<evidence type="ECO:0000313" key="7">
    <source>
        <dbReference type="EMBL" id="KAJ4141710.1"/>
    </source>
</evidence>
<evidence type="ECO:0000259" key="6">
    <source>
        <dbReference type="PROSITE" id="PS50089"/>
    </source>
</evidence>
<evidence type="ECO:0000256" key="3">
    <source>
        <dbReference type="ARBA" id="ARBA00022833"/>
    </source>
</evidence>
<organism evidence="7 8">
    <name type="scientific">Fusarium equiseti</name>
    <name type="common">Fusarium scirpi</name>
    <dbReference type="NCBI Taxonomy" id="61235"/>
    <lineage>
        <taxon>Eukaryota</taxon>
        <taxon>Fungi</taxon>
        <taxon>Dikarya</taxon>
        <taxon>Ascomycota</taxon>
        <taxon>Pezizomycotina</taxon>
        <taxon>Sordariomycetes</taxon>
        <taxon>Hypocreomycetidae</taxon>
        <taxon>Hypocreales</taxon>
        <taxon>Nectriaceae</taxon>
        <taxon>Fusarium</taxon>
        <taxon>Fusarium incarnatum-equiseti species complex</taxon>
    </lineage>
</organism>
<protein>
    <recommendedName>
        <fullName evidence="6">RING-type domain-containing protein</fullName>
    </recommendedName>
</protein>
<dbReference type="InterPro" id="IPR018957">
    <property type="entry name" value="Znf_C3HC4_RING-type"/>
</dbReference>
<evidence type="ECO:0000256" key="4">
    <source>
        <dbReference type="PROSITE-ProRule" id="PRU00175"/>
    </source>
</evidence>
<keyword evidence="8" id="KW-1185">Reference proteome</keyword>